<sequence length="56" mass="6494">MERKAESFWHLRIAQERTACRAVGYDICIRKVRTSARCAASSRALHVFIVHHARRA</sequence>
<keyword evidence="2" id="KW-1185">Reference proteome</keyword>
<comment type="caution">
    <text evidence="1">The sequence shown here is derived from an EMBL/GenBank/DDBJ whole genome shotgun (WGS) entry which is preliminary data.</text>
</comment>
<organism evidence="1 2">
    <name type="scientific">Trifolium medium</name>
    <dbReference type="NCBI Taxonomy" id="97028"/>
    <lineage>
        <taxon>Eukaryota</taxon>
        <taxon>Viridiplantae</taxon>
        <taxon>Streptophyta</taxon>
        <taxon>Embryophyta</taxon>
        <taxon>Tracheophyta</taxon>
        <taxon>Spermatophyta</taxon>
        <taxon>Magnoliopsida</taxon>
        <taxon>eudicotyledons</taxon>
        <taxon>Gunneridae</taxon>
        <taxon>Pentapetalae</taxon>
        <taxon>rosids</taxon>
        <taxon>fabids</taxon>
        <taxon>Fabales</taxon>
        <taxon>Fabaceae</taxon>
        <taxon>Papilionoideae</taxon>
        <taxon>50 kb inversion clade</taxon>
        <taxon>NPAAA clade</taxon>
        <taxon>Hologalegina</taxon>
        <taxon>IRL clade</taxon>
        <taxon>Trifolieae</taxon>
        <taxon>Trifolium</taxon>
    </lineage>
</organism>
<reference evidence="1 2" key="1">
    <citation type="journal article" date="2018" name="Front. Plant Sci.">
        <title>Red Clover (Trifolium pratense) and Zigzag Clover (T. medium) - A Picture of Genomic Similarities and Differences.</title>
        <authorList>
            <person name="Dluhosova J."/>
            <person name="Istvanek J."/>
            <person name="Nedelnik J."/>
            <person name="Repkova J."/>
        </authorList>
    </citation>
    <scope>NUCLEOTIDE SEQUENCE [LARGE SCALE GENOMIC DNA]</scope>
    <source>
        <strain evidence="2">cv. 10/8</strain>
        <tissue evidence="1">Leaf</tissue>
    </source>
</reference>
<dbReference type="Proteomes" id="UP000265520">
    <property type="component" value="Unassembled WGS sequence"/>
</dbReference>
<dbReference type="AlphaFoldDB" id="A0A392UJM6"/>
<protein>
    <submittedName>
        <fullName evidence="1">Uncharacterized protein</fullName>
    </submittedName>
</protein>
<dbReference type="EMBL" id="LXQA010822435">
    <property type="protein sequence ID" value="MCI72646.1"/>
    <property type="molecule type" value="Genomic_DNA"/>
</dbReference>
<proteinExistence type="predicted"/>
<evidence type="ECO:0000313" key="2">
    <source>
        <dbReference type="Proteomes" id="UP000265520"/>
    </source>
</evidence>
<name>A0A392UJM6_9FABA</name>
<accession>A0A392UJM6</accession>
<evidence type="ECO:0000313" key="1">
    <source>
        <dbReference type="EMBL" id="MCI72646.1"/>
    </source>
</evidence>